<reference evidence="1 2" key="1">
    <citation type="submission" date="2017-02" db="EMBL/GenBank/DDBJ databases">
        <authorList>
            <person name="Peterson S.W."/>
        </authorList>
    </citation>
    <scope>NUCLEOTIDE SEQUENCE [LARGE SCALE GENOMIC DNA]</scope>
    <source>
        <strain evidence="1 2">DSM 45154</strain>
    </source>
</reference>
<dbReference type="Gene3D" id="1.10.287.1060">
    <property type="entry name" value="ESAT-6-like"/>
    <property type="match status" value="1"/>
</dbReference>
<dbReference type="STRING" id="1122192.SAMN02745673_02465"/>
<proteinExistence type="predicted"/>
<dbReference type="AlphaFoldDB" id="A0A1T4R3D9"/>
<dbReference type="Proteomes" id="UP000190637">
    <property type="component" value="Unassembled WGS sequence"/>
</dbReference>
<evidence type="ECO:0000313" key="1">
    <source>
        <dbReference type="EMBL" id="SKA10367.1"/>
    </source>
</evidence>
<dbReference type="InterPro" id="IPR048032">
    <property type="entry name" value="ESAT6-like"/>
</dbReference>
<sequence>MSGNGRNSYDLGASQEAQTNIHSVMSRLETLIGDRDVDVSNAMSDFEATGVSEEYSAKELKWHNAANEVREIIRLVRQTLETNDGTAQDALSRASAAVQAI</sequence>
<accession>A0A1T4R3D9</accession>
<evidence type="ECO:0000313" key="2">
    <source>
        <dbReference type="Proteomes" id="UP000190637"/>
    </source>
</evidence>
<gene>
    <name evidence="1" type="ORF">SAMN02745673_02465</name>
</gene>
<evidence type="ECO:0008006" key="3">
    <source>
        <dbReference type="Google" id="ProtNLM"/>
    </source>
</evidence>
<protein>
    <recommendedName>
        <fullName evidence="3">Pore-forming ESAT-6 family protein</fullName>
    </recommendedName>
</protein>
<name>A0A1T4R3D9_9ACTN</name>
<dbReference type="EMBL" id="FUWS01000006">
    <property type="protein sequence ID" value="SKA10367.1"/>
    <property type="molecule type" value="Genomic_DNA"/>
</dbReference>
<dbReference type="NCBIfam" id="NF035935">
    <property type="entry name" value="ESAT6_3"/>
    <property type="match status" value="1"/>
</dbReference>
<dbReference type="OrthoDB" id="4965508at2"/>
<keyword evidence="2" id="KW-1185">Reference proteome</keyword>
<organism evidence="1 2">
    <name type="scientific">Marinactinospora thermotolerans DSM 45154</name>
    <dbReference type="NCBI Taxonomy" id="1122192"/>
    <lineage>
        <taxon>Bacteria</taxon>
        <taxon>Bacillati</taxon>
        <taxon>Actinomycetota</taxon>
        <taxon>Actinomycetes</taxon>
        <taxon>Streptosporangiales</taxon>
        <taxon>Nocardiopsidaceae</taxon>
        <taxon>Marinactinospora</taxon>
    </lineage>
</organism>
<dbReference type="RefSeq" id="WP_078761790.1">
    <property type="nucleotide sequence ID" value="NZ_FUWS01000006.1"/>
</dbReference>